<evidence type="ECO:0000256" key="9">
    <source>
        <dbReference type="RuleBase" id="RU361157"/>
    </source>
</evidence>
<evidence type="ECO:0000256" key="5">
    <source>
        <dbReference type="ARBA" id="ARBA00022519"/>
    </source>
</evidence>
<evidence type="ECO:0000256" key="4">
    <source>
        <dbReference type="ARBA" id="ARBA00022475"/>
    </source>
</evidence>
<keyword evidence="7 9" id="KW-1133">Transmembrane helix</keyword>
<feature type="transmembrane region" description="Helical" evidence="9">
    <location>
        <begin position="397"/>
        <end position="416"/>
    </location>
</feature>
<dbReference type="InterPro" id="IPR013525">
    <property type="entry name" value="ABC2_TM"/>
</dbReference>
<dbReference type="GO" id="GO:0140359">
    <property type="term" value="F:ABC-type transporter activity"/>
    <property type="evidence" value="ECO:0007669"/>
    <property type="project" value="InterPro"/>
</dbReference>
<comment type="similarity">
    <text evidence="2 9">Belongs to the ABC-2 integral membrane protein family.</text>
</comment>
<evidence type="ECO:0000256" key="2">
    <source>
        <dbReference type="ARBA" id="ARBA00007783"/>
    </source>
</evidence>
<feature type="transmembrane region" description="Helical" evidence="9">
    <location>
        <begin position="199"/>
        <end position="221"/>
    </location>
</feature>
<gene>
    <name evidence="11" type="ORF">GX523_09695</name>
</gene>
<dbReference type="GO" id="GO:0005886">
    <property type="term" value="C:plasma membrane"/>
    <property type="evidence" value="ECO:0007669"/>
    <property type="project" value="UniProtKB-SubCell"/>
</dbReference>
<feature type="transmembrane region" description="Helical" evidence="9">
    <location>
        <begin position="306"/>
        <end position="329"/>
    </location>
</feature>
<keyword evidence="6 9" id="KW-0812">Transmembrane</keyword>
<comment type="caution">
    <text evidence="11">The sequence shown here is derived from an EMBL/GenBank/DDBJ whole genome shotgun (WGS) entry which is preliminary data.</text>
</comment>
<feature type="transmembrane region" description="Helical" evidence="9">
    <location>
        <begin position="341"/>
        <end position="358"/>
    </location>
</feature>
<keyword evidence="5" id="KW-0997">Cell inner membrane</keyword>
<feature type="domain" description="ABC transmembrane type-2" evidence="10">
    <location>
        <begin position="201"/>
        <end position="419"/>
    </location>
</feature>
<evidence type="ECO:0000256" key="3">
    <source>
        <dbReference type="ARBA" id="ARBA00022448"/>
    </source>
</evidence>
<evidence type="ECO:0000256" key="8">
    <source>
        <dbReference type="ARBA" id="ARBA00023136"/>
    </source>
</evidence>
<evidence type="ECO:0000259" key="10">
    <source>
        <dbReference type="PROSITE" id="PS51012"/>
    </source>
</evidence>
<evidence type="ECO:0000313" key="12">
    <source>
        <dbReference type="Proteomes" id="UP000553059"/>
    </source>
</evidence>
<dbReference type="PANTHER" id="PTHR30413">
    <property type="entry name" value="INNER MEMBRANE TRANSPORT PERMEASE"/>
    <property type="match status" value="1"/>
</dbReference>
<sequence>MILQITGVSLSERNKIWLQLEENSGTNAVYIEGNTVTTTDVDPQITFNVPLGYKFKYVEINIAEAVYTGSEPDLANCQILYAYSGHQFVHEQAVWQDLKTGRNFIELPDGEYTAIRIDLTQYSGATFHIKSIGLTAGLPIGIQHVIVFLFFGAVWSIVCWTLYSYPLSLIIVRLQGFKKYSYLLVNLVKKDFAIKYRRSILGVLWSVLNPLLMAMIISTVFSKLFRVQMENYAVYFLTGSLIFNFMSEATSGALVSVIGSAGLIKKVYIPKYIFPIEKCLFALVNTMFSLVATLIIMPFLGVPLKITVLLFWIPLIYVLVFSVGVGMLLSATNVFFRDIGHLYSVWITAWMYLTPILYPKELIPESIRWFTSANPMYYYVDYFRSIMMYNTIPDLKTNVICAAFSVSFFIIGLIVFKLKQDRFILYI</sequence>
<dbReference type="PROSITE" id="PS51012">
    <property type="entry name" value="ABC_TM2"/>
    <property type="match status" value="1"/>
</dbReference>
<comment type="subcellular location">
    <subcellularLocation>
        <location evidence="1">Cell inner membrane</location>
        <topology evidence="1">Multi-pass membrane protein</topology>
    </subcellularLocation>
    <subcellularLocation>
        <location evidence="9">Cell membrane</location>
        <topology evidence="9">Multi-pass membrane protein</topology>
    </subcellularLocation>
</comment>
<reference evidence="11 12" key="1">
    <citation type="journal article" date="2020" name="Biotechnol. Biofuels">
        <title>New insights from the biogas microbiome by comprehensive genome-resolved metagenomics of nearly 1600 species originating from multiple anaerobic digesters.</title>
        <authorList>
            <person name="Campanaro S."/>
            <person name="Treu L."/>
            <person name="Rodriguez-R L.M."/>
            <person name="Kovalovszki A."/>
            <person name="Ziels R.M."/>
            <person name="Maus I."/>
            <person name="Zhu X."/>
            <person name="Kougias P.G."/>
            <person name="Basile A."/>
            <person name="Luo G."/>
            <person name="Schluter A."/>
            <person name="Konstantinidis K.T."/>
            <person name="Angelidaki I."/>
        </authorList>
    </citation>
    <scope>NUCLEOTIDE SEQUENCE [LARGE SCALE GENOMIC DNA]</scope>
    <source>
        <strain evidence="11">AS05jafATM_4</strain>
    </source>
</reference>
<feature type="transmembrane region" description="Helical" evidence="9">
    <location>
        <begin position="145"/>
        <end position="172"/>
    </location>
</feature>
<dbReference type="InterPro" id="IPR047817">
    <property type="entry name" value="ABC2_TM_bact-type"/>
</dbReference>
<dbReference type="GO" id="GO:0015920">
    <property type="term" value="P:lipopolysaccharide transport"/>
    <property type="evidence" value="ECO:0007669"/>
    <property type="project" value="TreeGrafter"/>
</dbReference>
<keyword evidence="8 9" id="KW-0472">Membrane</keyword>
<dbReference type="EMBL" id="DUTF01000222">
    <property type="protein sequence ID" value="HHY26996.1"/>
    <property type="molecule type" value="Genomic_DNA"/>
</dbReference>
<dbReference type="Proteomes" id="UP000553059">
    <property type="component" value="Unassembled WGS sequence"/>
</dbReference>
<feature type="transmembrane region" description="Helical" evidence="9">
    <location>
        <begin position="233"/>
        <end position="258"/>
    </location>
</feature>
<protein>
    <recommendedName>
        <fullName evidence="9">Transport permease protein</fullName>
    </recommendedName>
</protein>
<dbReference type="Pfam" id="PF01061">
    <property type="entry name" value="ABC2_membrane"/>
    <property type="match status" value="1"/>
</dbReference>
<dbReference type="PANTHER" id="PTHR30413:SF8">
    <property type="entry name" value="TRANSPORT PERMEASE PROTEIN"/>
    <property type="match status" value="1"/>
</dbReference>
<dbReference type="AlphaFoldDB" id="A0A7C7D5V1"/>
<name>A0A7C7D5V1_9FIRM</name>
<evidence type="ECO:0000256" key="7">
    <source>
        <dbReference type="ARBA" id="ARBA00022989"/>
    </source>
</evidence>
<evidence type="ECO:0000313" key="11">
    <source>
        <dbReference type="EMBL" id="HHY26996.1"/>
    </source>
</evidence>
<keyword evidence="3 9" id="KW-0813">Transport</keyword>
<feature type="transmembrane region" description="Helical" evidence="9">
    <location>
        <begin position="279"/>
        <end position="300"/>
    </location>
</feature>
<keyword evidence="4 9" id="KW-1003">Cell membrane</keyword>
<evidence type="ECO:0000256" key="6">
    <source>
        <dbReference type="ARBA" id="ARBA00022692"/>
    </source>
</evidence>
<evidence type="ECO:0000256" key="1">
    <source>
        <dbReference type="ARBA" id="ARBA00004429"/>
    </source>
</evidence>
<accession>A0A7C7D5V1</accession>
<organism evidence="11 12">
    <name type="scientific">Desulfitobacterium dehalogenans</name>
    <dbReference type="NCBI Taxonomy" id="36854"/>
    <lineage>
        <taxon>Bacteria</taxon>
        <taxon>Bacillati</taxon>
        <taxon>Bacillota</taxon>
        <taxon>Clostridia</taxon>
        <taxon>Eubacteriales</taxon>
        <taxon>Desulfitobacteriaceae</taxon>
        <taxon>Desulfitobacterium</taxon>
    </lineage>
</organism>
<proteinExistence type="inferred from homology"/>